<evidence type="ECO:0000313" key="1">
    <source>
        <dbReference type="EMBL" id="KAI9921998.1"/>
    </source>
</evidence>
<gene>
    <name evidence="1" type="ORF">PsorP6_001451</name>
</gene>
<dbReference type="Proteomes" id="UP001163321">
    <property type="component" value="Chromosome 1"/>
</dbReference>
<dbReference type="EMBL" id="CM047580">
    <property type="protein sequence ID" value="KAI9921998.1"/>
    <property type="molecule type" value="Genomic_DNA"/>
</dbReference>
<accession>A0ACC0WSW2</accession>
<keyword evidence="2" id="KW-1185">Reference proteome</keyword>
<comment type="caution">
    <text evidence="1">The sequence shown here is derived from an EMBL/GenBank/DDBJ whole genome shotgun (WGS) entry which is preliminary data.</text>
</comment>
<protein>
    <submittedName>
        <fullName evidence="1">Uncharacterized protein</fullName>
    </submittedName>
</protein>
<evidence type="ECO:0000313" key="2">
    <source>
        <dbReference type="Proteomes" id="UP001163321"/>
    </source>
</evidence>
<sequence length="548" mass="61819">MWFQQGDKIAEAILGRPHHYIMEKGTRVGGGVLLVLLALVFGYTFWETFNLTYEHRLVSAERDAPLKNVTIYRNGHSTGGVQVQVSAEVLSSRTGEGELAAYLSQFIAVEDLNVPAAQESKETEEASHEKELNVPGAVADRVYNGRGELLKTYRDLLSGDRLYLVAPGLLFVWPFVELGHRVTLPFKENSTKAPMILESISESPRVFRLLNFFSGDEADKLIERTLAIDDPQYKLQESTVGDFDGNNKRKKSNTRTSMNAFDTVSETAVNIRKRVFDVLSLGEFNEDMCDGLQLLRYQQKQAYIAHHDYFPIDAVSDYNYDPHTGGSNRFATVFMYLSDVELGGQTVFPKVNMPEGLPANYLHPLNVEDFEASGVKLFEPSSWELDMVRQCSSKLAFYPSKGGAMLFYNQKPNGELDPMSLHGGCPVLEGTKWGANLWVWNKRRSGLDAHYHKYEINFSNPTSRTVEIYWFDTLMTTLDPYSGQFFYSFEGHRWIIKDGDHILLDFVVSAEDERKRTVTVPPLDVDSVAQSATGKAKPSDSDKTKDEL</sequence>
<reference evidence="1 2" key="1">
    <citation type="journal article" date="2022" name="bioRxiv">
        <title>The genome of the oomycete Peronosclerospora sorghi, a cosmopolitan pathogen of maize and sorghum, is inflated with dispersed pseudogenes.</title>
        <authorList>
            <person name="Fletcher K."/>
            <person name="Martin F."/>
            <person name="Isakeit T."/>
            <person name="Cavanaugh K."/>
            <person name="Magill C."/>
            <person name="Michelmore R."/>
        </authorList>
    </citation>
    <scope>NUCLEOTIDE SEQUENCE [LARGE SCALE GENOMIC DNA]</scope>
    <source>
        <strain evidence="1">P6</strain>
    </source>
</reference>
<name>A0ACC0WSW2_9STRA</name>
<organism evidence="1 2">
    <name type="scientific">Peronosclerospora sorghi</name>
    <dbReference type="NCBI Taxonomy" id="230839"/>
    <lineage>
        <taxon>Eukaryota</taxon>
        <taxon>Sar</taxon>
        <taxon>Stramenopiles</taxon>
        <taxon>Oomycota</taxon>
        <taxon>Peronosporomycetes</taxon>
        <taxon>Peronosporales</taxon>
        <taxon>Peronosporaceae</taxon>
        <taxon>Peronosclerospora</taxon>
    </lineage>
</organism>
<proteinExistence type="predicted"/>